<organism evidence="1">
    <name type="scientific">marine metagenome</name>
    <dbReference type="NCBI Taxonomy" id="408172"/>
    <lineage>
        <taxon>unclassified sequences</taxon>
        <taxon>metagenomes</taxon>
        <taxon>ecological metagenomes</taxon>
    </lineage>
</organism>
<evidence type="ECO:0000313" key="1">
    <source>
        <dbReference type="EMBL" id="SVA99569.1"/>
    </source>
</evidence>
<sequence length="46" mass="5094">MMVTTAQSETGTLRSVLVRHARDAFGSAKKIAAEWNELDYHAAPDF</sequence>
<name>A0A382ADT3_9ZZZZ</name>
<accession>A0A382ADT3</accession>
<dbReference type="AlphaFoldDB" id="A0A382ADT3"/>
<protein>
    <submittedName>
        <fullName evidence="1">Uncharacterized protein</fullName>
    </submittedName>
</protein>
<dbReference type="EMBL" id="UINC01024930">
    <property type="protein sequence ID" value="SVA99569.1"/>
    <property type="molecule type" value="Genomic_DNA"/>
</dbReference>
<feature type="non-terminal residue" evidence="1">
    <location>
        <position position="46"/>
    </location>
</feature>
<gene>
    <name evidence="1" type="ORF">METZ01_LOCUS152423</name>
</gene>
<reference evidence="1" key="1">
    <citation type="submission" date="2018-05" db="EMBL/GenBank/DDBJ databases">
        <authorList>
            <person name="Lanie J.A."/>
            <person name="Ng W.-L."/>
            <person name="Kazmierczak K.M."/>
            <person name="Andrzejewski T.M."/>
            <person name="Davidsen T.M."/>
            <person name="Wayne K.J."/>
            <person name="Tettelin H."/>
            <person name="Glass J.I."/>
            <person name="Rusch D."/>
            <person name="Podicherti R."/>
            <person name="Tsui H.-C.T."/>
            <person name="Winkler M.E."/>
        </authorList>
    </citation>
    <scope>NUCLEOTIDE SEQUENCE</scope>
</reference>
<proteinExistence type="predicted"/>